<organism evidence="3 4">
    <name type="scientific">Solanum pennellii</name>
    <name type="common">Tomato</name>
    <name type="synonym">Lycopersicon pennellii</name>
    <dbReference type="NCBI Taxonomy" id="28526"/>
    <lineage>
        <taxon>Eukaryota</taxon>
        <taxon>Viridiplantae</taxon>
        <taxon>Streptophyta</taxon>
        <taxon>Embryophyta</taxon>
        <taxon>Tracheophyta</taxon>
        <taxon>Spermatophyta</taxon>
        <taxon>Magnoliopsida</taxon>
        <taxon>eudicotyledons</taxon>
        <taxon>Gunneridae</taxon>
        <taxon>Pentapetalae</taxon>
        <taxon>asterids</taxon>
        <taxon>lamiids</taxon>
        <taxon>Solanales</taxon>
        <taxon>Solanaceae</taxon>
        <taxon>Solanoideae</taxon>
        <taxon>Solaneae</taxon>
        <taxon>Solanum</taxon>
        <taxon>Solanum subgen. Lycopersicon</taxon>
    </lineage>
</organism>
<evidence type="ECO:0000313" key="4">
    <source>
        <dbReference type="RefSeq" id="XP_015079023.1"/>
    </source>
</evidence>
<dbReference type="Proteomes" id="UP000694930">
    <property type="component" value="Chromosome 6"/>
</dbReference>
<feature type="transmembrane region" description="Helical" evidence="1">
    <location>
        <begin position="19"/>
        <end position="38"/>
    </location>
</feature>
<dbReference type="InterPro" id="IPR034751">
    <property type="entry name" value="Yippee"/>
</dbReference>
<reference evidence="4" key="2">
    <citation type="submission" date="2025-08" db="UniProtKB">
        <authorList>
            <consortium name="RefSeq"/>
        </authorList>
    </citation>
    <scope>IDENTIFICATION</scope>
</reference>
<evidence type="ECO:0000313" key="3">
    <source>
        <dbReference type="Proteomes" id="UP000694930"/>
    </source>
</evidence>
<reference evidence="3" key="1">
    <citation type="journal article" date="2014" name="Nat. Genet.">
        <title>The genome of the stress-tolerant wild tomato species Solanum pennellii.</title>
        <authorList>
            <person name="Bolger A."/>
            <person name="Scossa F."/>
            <person name="Bolger M.E."/>
            <person name="Lanz C."/>
            <person name="Maumus F."/>
            <person name="Tohge T."/>
            <person name="Quesneville H."/>
            <person name="Alseekh S."/>
            <person name="Sorensen I."/>
            <person name="Lichtenstein G."/>
            <person name="Fich E.A."/>
            <person name="Conte M."/>
            <person name="Keller H."/>
            <person name="Schneeberger K."/>
            <person name="Schwacke R."/>
            <person name="Ofner I."/>
            <person name="Vrebalov J."/>
            <person name="Xu Y."/>
            <person name="Osorio S."/>
            <person name="Aflitos S.A."/>
            <person name="Schijlen E."/>
            <person name="Jimenez-Gomez J.M."/>
            <person name="Ryngajllo M."/>
            <person name="Kimura S."/>
            <person name="Kumar R."/>
            <person name="Koenig D."/>
            <person name="Headland L.R."/>
            <person name="Maloof J.N."/>
            <person name="Sinha N."/>
            <person name="van Ham R.C."/>
            <person name="Lankhorst R.K."/>
            <person name="Mao L."/>
            <person name="Vogel A."/>
            <person name="Arsova B."/>
            <person name="Panstruga R."/>
            <person name="Fei Z."/>
            <person name="Rose J.K."/>
            <person name="Zamir D."/>
            <person name="Carrari F."/>
            <person name="Giovannoni J.J."/>
            <person name="Weigel D."/>
            <person name="Usadel B."/>
            <person name="Fernie A.R."/>
        </authorList>
    </citation>
    <scope>NUCLEOTIDE SEQUENCE [LARGE SCALE GENOMIC DNA]</scope>
    <source>
        <strain evidence="3">cv. LA0716</strain>
    </source>
</reference>
<protein>
    <submittedName>
        <fullName evidence="4">Protein yippee-like At3g08990</fullName>
    </submittedName>
</protein>
<accession>A0ABM1H1E8</accession>
<evidence type="ECO:0000259" key="2">
    <source>
        <dbReference type="PROSITE" id="PS51792"/>
    </source>
</evidence>
<feature type="domain" description="Yippee" evidence="2">
    <location>
        <begin position="19"/>
        <end position="113"/>
    </location>
</feature>
<dbReference type="RefSeq" id="XP_015079023.1">
    <property type="nucleotide sequence ID" value="XM_015223537.2"/>
</dbReference>
<name>A0ABM1H1E8_SOLPN</name>
<keyword evidence="3" id="KW-1185">Reference proteome</keyword>
<dbReference type="PROSITE" id="PS51792">
    <property type="entry name" value="YIPPEE"/>
    <property type="match status" value="1"/>
</dbReference>
<evidence type="ECO:0000256" key="1">
    <source>
        <dbReference type="SAM" id="Phobius"/>
    </source>
</evidence>
<keyword evidence="1" id="KW-0812">Transmembrane</keyword>
<proteinExistence type="predicted"/>
<dbReference type="GeneID" id="107022982"/>
<keyword evidence="1" id="KW-0472">Membrane</keyword>
<gene>
    <name evidence="4" type="primary">LOC107022982</name>
</gene>
<keyword evidence="1" id="KW-1133">Transmembrane helix</keyword>
<sequence>MAIRMGQNLPQSNHVPSDTYFYCCGCGAHVVIISYIPATRVISQMYLCRFGVIEAVNEPQHRVIHGMNLTVAESFCFQCRNLLGWKILAVLQPSTVYRVGGSILRMNAVVSWNNETLLDFLYGGNNEQAPNDQDGGAVEEQVGNANEQNADLGGNGGVNEQVPNQDADIVEGLGNIDLNANI</sequence>